<dbReference type="InterPro" id="IPR033738">
    <property type="entry name" value="AsnB_N"/>
</dbReference>
<evidence type="ECO:0000256" key="6">
    <source>
        <dbReference type="ARBA" id="ARBA00022962"/>
    </source>
</evidence>
<dbReference type="STRING" id="1122198.SAMN02745729_10668"/>
<dbReference type="EC" id="6.3.5.4" evidence="3"/>
<proteinExistence type="inferred from homology"/>
<dbReference type="Gene3D" id="3.60.20.10">
    <property type="entry name" value="Glutamine Phosphoribosylpyrophosphate, subunit 1, domain 1"/>
    <property type="match status" value="1"/>
</dbReference>
<keyword evidence="8" id="KW-0028">Amino-acid biosynthesis</keyword>
<dbReference type="AlphaFoldDB" id="A0A1H4DF90"/>
<feature type="binding site" evidence="9">
    <location>
        <begin position="370"/>
        <end position="371"/>
    </location>
    <ligand>
        <name>ATP</name>
        <dbReference type="ChEBI" id="CHEBI:30616"/>
    </ligand>
</feature>
<keyword evidence="5 9" id="KW-0067">ATP-binding</keyword>
<gene>
    <name evidence="12" type="ORF">SAMN02745729_10668</name>
</gene>
<dbReference type="InterPro" id="IPR006426">
    <property type="entry name" value="Asn_synth_AEB"/>
</dbReference>
<dbReference type="OrthoDB" id="9763290at2"/>
<dbReference type="InterPro" id="IPR029055">
    <property type="entry name" value="Ntn_hydrolases_N"/>
</dbReference>
<dbReference type="InterPro" id="IPR051786">
    <property type="entry name" value="ASN_synthetase/amidase"/>
</dbReference>
<dbReference type="InterPro" id="IPR001962">
    <property type="entry name" value="Asn_synthase"/>
</dbReference>
<dbReference type="InterPro" id="IPR017932">
    <property type="entry name" value="GATase_2_dom"/>
</dbReference>
<evidence type="ECO:0000313" key="13">
    <source>
        <dbReference type="Proteomes" id="UP000242469"/>
    </source>
</evidence>
<keyword evidence="8" id="KW-0061">Asparagine biosynthesis</keyword>
<dbReference type="EMBL" id="FNRJ01000006">
    <property type="protein sequence ID" value="SEA71089.1"/>
    <property type="molecule type" value="Genomic_DNA"/>
</dbReference>
<name>A0A1H4DF90_9GAMM</name>
<comment type="catalytic activity">
    <reaction evidence="7">
        <text>L-aspartate + L-glutamine + ATP + H2O = L-asparagine + L-glutamate + AMP + diphosphate + H(+)</text>
        <dbReference type="Rhea" id="RHEA:12228"/>
        <dbReference type="ChEBI" id="CHEBI:15377"/>
        <dbReference type="ChEBI" id="CHEBI:15378"/>
        <dbReference type="ChEBI" id="CHEBI:29985"/>
        <dbReference type="ChEBI" id="CHEBI:29991"/>
        <dbReference type="ChEBI" id="CHEBI:30616"/>
        <dbReference type="ChEBI" id="CHEBI:33019"/>
        <dbReference type="ChEBI" id="CHEBI:58048"/>
        <dbReference type="ChEBI" id="CHEBI:58359"/>
        <dbReference type="ChEBI" id="CHEBI:456215"/>
        <dbReference type="EC" id="6.3.5.4"/>
    </reaction>
</comment>
<evidence type="ECO:0000256" key="5">
    <source>
        <dbReference type="ARBA" id="ARBA00022840"/>
    </source>
</evidence>
<dbReference type="GO" id="GO:0005524">
    <property type="term" value="F:ATP binding"/>
    <property type="evidence" value="ECO:0007669"/>
    <property type="project" value="UniProtKB-KW"/>
</dbReference>
<organism evidence="12 13">
    <name type="scientific">Marinobacterium iners DSM 11526</name>
    <dbReference type="NCBI Taxonomy" id="1122198"/>
    <lineage>
        <taxon>Bacteria</taxon>
        <taxon>Pseudomonadati</taxon>
        <taxon>Pseudomonadota</taxon>
        <taxon>Gammaproteobacteria</taxon>
        <taxon>Oceanospirillales</taxon>
        <taxon>Oceanospirillaceae</taxon>
        <taxon>Marinobacterium</taxon>
    </lineage>
</organism>
<comment type="pathway">
    <text evidence="1">Amino-acid biosynthesis; L-asparagine biosynthesis; L-asparagine from L-aspartate (L-Gln route): step 1/1.</text>
</comment>
<evidence type="ECO:0000256" key="4">
    <source>
        <dbReference type="ARBA" id="ARBA00022741"/>
    </source>
</evidence>
<sequence>MCGIAGIYTPGRDIDAELPARMAAALSHRGPDGQGVFAEQGVALIHTRLSIIDLEHGQQPLYSQDRQRVLVANGEIYNHVELRQSLQGRGERFNTGSDCETILPLSASDSGPDADFAHQLEGMFAFALYNRSNGELLLVRDRFGIKPLYYCELPGGIAFASEIKALVRVLPDKLQPNLEAVGRFLQINFASGDETAIKGICRVPPGGFLKVLPDGNIETGIWWSLEQSLKEQPVFKGDEQAALETFDELLQDVLQKHLRSDVPVGLFLSGGVDSSILATELSRCSFGKQLPKAWSLAFNSTTVHDESEAAGAVAQACSLELEYVKSEPIRLFDQLVYAIWASDELMGDFASLPTLVLADRASQSHKVVLSGEGGDEVFAGYGRYRMPVFQRWLAQLRVPGSGGFRTKGRFNRSQALDLIKPSQQASLFGHWRAPFIQNWKRFAGLDRLTRMQATDIATWLADDLLVKADRMMMVKGVEGRVPFLDHRLVLFGLSLPQSLRQRGRTGKYLPRKWLQAHLPQVEQGRKKGFSVPVADWIRSLDPVRLEQALMGSPLLAEILDRKELQGLLAKLPQLDRKLVEPVAALIQLAIWYRLFVEQAGARPPETVDPLEWLLS</sequence>
<dbReference type="GO" id="GO:0006529">
    <property type="term" value="P:asparagine biosynthetic process"/>
    <property type="evidence" value="ECO:0007669"/>
    <property type="project" value="UniProtKB-KW"/>
</dbReference>
<dbReference type="PANTHER" id="PTHR43284:SF1">
    <property type="entry name" value="ASPARAGINE SYNTHETASE"/>
    <property type="match status" value="1"/>
</dbReference>
<feature type="domain" description="Glutamine amidotransferase type-2" evidence="11">
    <location>
        <begin position="2"/>
        <end position="214"/>
    </location>
</feature>
<dbReference type="Pfam" id="PF00733">
    <property type="entry name" value="Asn_synthase"/>
    <property type="match status" value="1"/>
</dbReference>
<dbReference type="SUPFAM" id="SSF52402">
    <property type="entry name" value="Adenine nucleotide alpha hydrolases-like"/>
    <property type="match status" value="1"/>
</dbReference>
<dbReference type="Gene3D" id="3.40.50.620">
    <property type="entry name" value="HUPs"/>
    <property type="match status" value="1"/>
</dbReference>
<feature type="site" description="Important for beta-aspartyl-AMP intermediate formation" evidence="10">
    <location>
        <position position="372"/>
    </location>
</feature>
<dbReference type="PANTHER" id="PTHR43284">
    <property type="entry name" value="ASPARAGINE SYNTHETASE (GLUTAMINE-HYDROLYZING)"/>
    <property type="match status" value="1"/>
</dbReference>
<comment type="similarity">
    <text evidence="2">Belongs to the asparagine synthetase family.</text>
</comment>
<reference evidence="13" key="1">
    <citation type="submission" date="2016-10" db="EMBL/GenBank/DDBJ databases">
        <authorList>
            <person name="Varghese N."/>
            <person name="Submissions S."/>
        </authorList>
    </citation>
    <scope>NUCLEOTIDE SEQUENCE [LARGE SCALE GENOMIC DNA]</scope>
    <source>
        <strain evidence="13">DSM 11526</strain>
    </source>
</reference>
<accession>A0A1H4DF90</accession>
<protein>
    <recommendedName>
        <fullName evidence="3">asparagine synthase (glutamine-hydrolyzing)</fullName>
        <ecNumber evidence="3">6.3.5.4</ecNumber>
    </recommendedName>
</protein>
<dbReference type="PROSITE" id="PS51278">
    <property type="entry name" value="GATASE_TYPE_2"/>
    <property type="match status" value="1"/>
</dbReference>
<evidence type="ECO:0000256" key="2">
    <source>
        <dbReference type="ARBA" id="ARBA00005752"/>
    </source>
</evidence>
<dbReference type="PIRSF" id="PIRSF001589">
    <property type="entry name" value="Asn_synthetase_glu-h"/>
    <property type="match status" value="1"/>
</dbReference>
<evidence type="ECO:0000256" key="1">
    <source>
        <dbReference type="ARBA" id="ARBA00005187"/>
    </source>
</evidence>
<feature type="active site" description="For GATase activity" evidence="8">
    <location>
        <position position="2"/>
    </location>
</feature>
<evidence type="ECO:0000256" key="3">
    <source>
        <dbReference type="ARBA" id="ARBA00012737"/>
    </source>
</evidence>
<evidence type="ECO:0000313" key="12">
    <source>
        <dbReference type="EMBL" id="SEA71089.1"/>
    </source>
</evidence>
<dbReference type="CDD" id="cd00712">
    <property type="entry name" value="AsnB"/>
    <property type="match status" value="1"/>
</dbReference>
<keyword evidence="6 8" id="KW-0315">Glutamine amidotransferase</keyword>
<evidence type="ECO:0000256" key="8">
    <source>
        <dbReference type="PIRSR" id="PIRSR001589-1"/>
    </source>
</evidence>
<dbReference type="Pfam" id="PF13537">
    <property type="entry name" value="GATase_7"/>
    <property type="match status" value="1"/>
</dbReference>
<dbReference type="InterPro" id="IPR014729">
    <property type="entry name" value="Rossmann-like_a/b/a_fold"/>
</dbReference>
<dbReference type="GO" id="GO:0004066">
    <property type="term" value="F:asparagine synthase (glutamine-hydrolyzing) activity"/>
    <property type="evidence" value="ECO:0007669"/>
    <property type="project" value="UniProtKB-EC"/>
</dbReference>
<dbReference type="SUPFAM" id="SSF56235">
    <property type="entry name" value="N-terminal nucleophile aminohydrolases (Ntn hydrolases)"/>
    <property type="match status" value="1"/>
</dbReference>
<feature type="binding site" evidence="9">
    <location>
        <position position="98"/>
    </location>
    <ligand>
        <name>L-glutamine</name>
        <dbReference type="ChEBI" id="CHEBI:58359"/>
    </ligand>
</feature>
<dbReference type="GO" id="GO:0005829">
    <property type="term" value="C:cytosol"/>
    <property type="evidence" value="ECO:0007669"/>
    <property type="project" value="TreeGrafter"/>
</dbReference>
<evidence type="ECO:0000256" key="9">
    <source>
        <dbReference type="PIRSR" id="PIRSR001589-2"/>
    </source>
</evidence>
<dbReference type="CDD" id="cd01991">
    <property type="entry name" value="Asn_synthase_B_C"/>
    <property type="match status" value="1"/>
</dbReference>
<dbReference type="RefSeq" id="WP_091825994.1">
    <property type="nucleotide sequence ID" value="NZ_FNRJ01000006.1"/>
</dbReference>
<keyword evidence="4 9" id="KW-0547">Nucleotide-binding</keyword>
<dbReference type="Proteomes" id="UP000242469">
    <property type="component" value="Unassembled WGS sequence"/>
</dbReference>
<evidence type="ECO:0000256" key="7">
    <source>
        <dbReference type="ARBA" id="ARBA00048741"/>
    </source>
</evidence>
<evidence type="ECO:0000256" key="10">
    <source>
        <dbReference type="PIRSR" id="PIRSR001589-3"/>
    </source>
</evidence>
<keyword evidence="13" id="KW-1185">Reference proteome</keyword>
<evidence type="ECO:0000259" key="11">
    <source>
        <dbReference type="PROSITE" id="PS51278"/>
    </source>
</evidence>
<dbReference type="NCBIfam" id="TIGR01536">
    <property type="entry name" value="asn_synth_AEB"/>
    <property type="match status" value="1"/>
</dbReference>